<protein>
    <recommendedName>
        <fullName evidence="3">Mobilization protein</fullName>
    </recommendedName>
</protein>
<dbReference type="OrthoDB" id="3034992at2"/>
<dbReference type="KEGG" id="grs:C7S20_07825"/>
<dbReference type="Proteomes" id="UP000241507">
    <property type="component" value="Chromosome"/>
</dbReference>
<name>A0A2R3ZAS5_9FLAO</name>
<evidence type="ECO:0000313" key="1">
    <source>
        <dbReference type="EMBL" id="AVR47376.1"/>
    </source>
</evidence>
<dbReference type="NCBIfam" id="NF041418">
    <property type="entry name" value="MbpA"/>
    <property type="match status" value="1"/>
</dbReference>
<keyword evidence="2" id="KW-1185">Reference proteome</keyword>
<evidence type="ECO:0000313" key="2">
    <source>
        <dbReference type="Proteomes" id="UP000241507"/>
    </source>
</evidence>
<organism evidence="1 2">
    <name type="scientific">Christiangramia fulva</name>
    <dbReference type="NCBI Taxonomy" id="2126553"/>
    <lineage>
        <taxon>Bacteria</taxon>
        <taxon>Pseudomonadati</taxon>
        <taxon>Bacteroidota</taxon>
        <taxon>Flavobacteriia</taxon>
        <taxon>Flavobacteriales</taxon>
        <taxon>Flavobacteriaceae</taxon>
        <taxon>Christiangramia</taxon>
    </lineage>
</organism>
<proteinExistence type="predicted"/>
<dbReference type="InterPro" id="IPR053842">
    <property type="entry name" value="NikA-like"/>
</dbReference>
<sequence length="110" mass="12882">MAPDGRNEKKRFRGKGDLVKFRCSSFEKKLLLIKAKKSGLTLSEYCRRSAFGLEITERLSDDQIAIYKTLLQFHNNFKWIGNMFRRKDPRLSSAVYKLAEEIKSHLQKIV</sequence>
<evidence type="ECO:0008006" key="3">
    <source>
        <dbReference type="Google" id="ProtNLM"/>
    </source>
</evidence>
<gene>
    <name evidence="1" type="ORF">C7S20_07825</name>
</gene>
<reference evidence="2" key="1">
    <citation type="submission" date="2018-03" db="EMBL/GenBank/DDBJ databases">
        <title>Gramella fulva sp. nov., isolated from a dry surface of tidal flat.</title>
        <authorList>
            <person name="Hwang S.H."/>
            <person name="Hwang W.M."/>
            <person name="Kang K."/>
            <person name="Ahn T.-Y."/>
        </authorList>
    </citation>
    <scope>NUCLEOTIDE SEQUENCE [LARGE SCALE GENOMIC DNA]</scope>
    <source>
        <strain evidence="2">SH35</strain>
    </source>
</reference>
<dbReference type="AlphaFoldDB" id="A0A2R3ZAS5"/>
<dbReference type="EMBL" id="CP028136">
    <property type="protein sequence ID" value="AVR47376.1"/>
    <property type="molecule type" value="Genomic_DNA"/>
</dbReference>
<dbReference type="Pfam" id="PF21983">
    <property type="entry name" value="NikA-like"/>
    <property type="match status" value="1"/>
</dbReference>
<dbReference type="InterPro" id="IPR049793">
    <property type="entry name" value="MbpA-like"/>
</dbReference>
<accession>A0A2R3ZAS5</accession>